<dbReference type="Proteomes" id="UP000199600">
    <property type="component" value="Unassembled WGS sequence"/>
</dbReference>
<keyword evidence="1" id="KW-0689">Ribosomal protein</keyword>
<accession>A0A1A8Y249</accession>
<dbReference type="AlphaFoldDB" id="A0A1A8Y249"/>
<keyword evidence="1" id="KW-0687">Ribonucleoprotein</keyword>
<organism evidence="1 2">
    <name type="scientific">Candidatus Propionivibrio aalborgensis</name>
    <dbReference type="NCBI Taxonomy" id="1860101"/>
    <lineage>
        <taxon>Bacteria</taxon>
        <taxon>Pseudomonadati</taxon>
        <taxon>Pseudomonadota</taxon>
        <taxon>Betaproteobacteria</taxon>
        <taxon>Rhodocyclales</taxon>
        <taxon>Rhodocyclaceae</taxon>
        <taxon>Propionivibrio</taxon>
    </lineage>
</organism>
<dbReference type="EMBL" id="FLQY01000351">
    <property type="protein sequence ID" value="SBT10458.1"/>
    <property type="molecule type" value="Genomic_DNA"/>
</dbReference>
<protein>
    <submittedName>
        <fullName evidence="1">LSU ribosomal protein L13E</fullName>
    </submittedName>
</protein>
<gene>
    <name evidence="1" type="ORF">PROAA_50011</name>
</gene>
<reference evidence="1 2" key="1">
    <citation type="submission" date="2016-06" db="EMBL/GenBank/DDBJ databases">
        <authorList>
            <person name="Kjaerup R.B."/>
            <person name="Dalgaard T.S."/>
            <person name="Juul-Madsen H.R."/>
        </authorList>
    </citation>
    <scope>NUCLEOTIDE SEQUENCE [LARGE SCALE GENOMIC DNA]</scope>
    <source>
        <strain evidence="1">2</strain>
    </source>
</reference>
<name>A0A1A8Y249_9RHOO</name>
<evidence type="ECO:0000313" key="2">
    <source>
        <dbReference type="Proteomes" id="UP000199600"/>
    </source>
</evidence>
<sequence>MQVAEGSADPALSAQTVNWSVLCDNYWRPLSPQELVLDTSNHLLASGIVALTLPRATSTEHTWMPSDLVWLRAAIHVDSAAACQLIAVAANAVEVAFADQGNDPAHLARTLTAGSIAKLKAPQAGIKKVQQPYAGFGGRPQESDQALTRRAAERLRHRSRCITPWDYERLLLVAFPSVHKVKCIPHASDTSWLAPGHVMLIAIPDLRNQNAVDPLAPRVDLDTLTRMREFVMQHCGMQVQIKVRNPRYQRVRLDFKVRFHAGHAFNFYRNELEQALIRALSPWAFDATRQIEFGGHLYRSVLLDLVEELPYVDFVTDFRMGVVDDLGAGFKDTNELIADAPDIIFVSDASHAIAEVPLP</sequence>
<dbReference type="GO" id="GO:0005840">
    <property type="term" value="C:ribosome"/>
    <property type="evidence" value="ECO:0007669"/>
    <property type="project" value="UniProtKB-KW"/>
</dbReference>
<evidence type="ECO:0000313" key="1">
    <source>
        <dbReference type="EMBL" id="SBT10458.1"/>
    </source>
</evidence>
<keyword evidence="2" id="KW-1185">Reference proteome</keyword>
<proteinExistence type="predicted"/>